<organism evidence="1 2">
    <name type="scientific">Klebsiella oxytoca</name>
    <dbReference type="NCBI Taxonomy" id="571"/>
    <lineage>
        <taxon>Bacteria</taxon>
        <taxon>Pseudomonadati</taxon>
        <taxon>Pseudomonadota</taxon>
        <taxon>Gammaproteobacteria</taxon>
        <taxon>Enterobacterales</taxon>
        <taxon>Enterobacteriaceae</taxon>
        <taxon>Klebsiella/Raoultella group</taxon>
        <taxon>Klebsiella</taxon>
    </lineage>
</organism>
<evidence type="ECO:0000313" key="2">
    <source>
        <dbReference type="Proteomes" id="UP000247485"/>
    </source>
</evidence>
<reference evidence="1 2" key="1">
    <citation type="submission" date="2018-05" db="EMBL/GenBank/DDBJ databases">
        <title>Freshwater and sediment microbial communities from various areas in North America, analyzing microbe dynamics in response to fracking.</title>
        <authorList>
            <person name="Lamendella R."/>
        </authorList>
    </citation>
    <scope>NUCLEOTIDE SEQUENCE [LARGE SCALE GENOMIC DNA]</scope>
    <source>
        <strain evidence="1 2">67</strain>
    </source>
</reference>
<accession>A0A318FH37</accession>
<comment type="caution">
    <text evidence="1">The sequence shown here is derived from an EMBL/GenBank/DDBJ whole genome shotgun (WGS) entry which is preliminary data.</text>
</comment>
<name>A0A318FH37_KLEOX</name>
<dbReference type="Proteomes" id="UP000247485">
    <property type="component" value="Unassembled WGS sequence"/>
</dbReference>
<gene>
    <name evidence="1" type="ORF">DET57_11340</name>
</gene>
<dbReference type="EMBL" id="QJJG01000013">
    <property type="protein sequence ID" value="PXW42846.1"/>
    <property type="molecule type" value="Genomic_DNA"/>
</dbReference>
<proteinExistence type="predicted"/>
<protein>
    <submittedName>
        <fullName evidence="1">Uncharacterized protein</fullName>
    </submittedName>
</protein>
<evidence type="ECO:0000313" key="1">
    <source>
        <dbReference type="EMBL" id="PXW42846.1"/>
    </source>
</evidence>
<dbReference type="AlphaFoldDB" id="A0A318FH37"/>
<sequence>MVNDLPGHQKGIGFAWRLRCHIFLQLNPDMKREVP</sequence>